<feature type="domain" description="AB hydrolase-1" evidence="2">
    <location>
        <begin position="45"/>
        <end position="294"/>
    </location>
</feature>
<sequence>MPPKPPYDPTGIQTFSIPSFKFTCGVTKDIKVAYRSFNQTSPRTVLIPTCYGGHINTTLNFTSGALKEFHVIVVAMLGNGESSSPSNDDDFPKDYSLRYPDCINAQYRLVTEHLGIKSLDAVIGFSMGGQQAYHWAVMHGSGENPFVKNAVVICGSAKTSGHNYAFLEGPISALTTSYDYDNGNYKKNGIRPTQGLRAFGRAYAAWLTSAEWYRQELWKQNFPSLQAYLHPPLGEASFERWDPEDLLVLARMWQAGDIGMVGGNGDYKKALEGISAGVLVMPSESDQYFPPKDGENEVKYLKTGVFAPIPTIWGHISGGGANEVDVKWMDKRIGRFLADRI</sequence>
<name>A0ABR4CU49_9HELO</name>
<accession>A0ABR4CU49</accession>
<dbReference type="SUPFAM" id="SSF53474">
    <property type="entry name" value="alpha/beta-Hydrolases"/>
    <property type="match status" value="1"/>
</dbReference>
<dbReference type="InterPro" id="IPR008220">
    <property type="entry name" value="HAT_MetX-like"/>
</dbReference>
<dbReference type="PANTHER" id="PTHR32268:SF15">
    <property type="entry name" value="HOMOSERINE ACETYLTRANSFERASE FAMILY PROTEIN (AFU_ORTHOLOGUE AFUA_1G15350)"/>
    <property type="match status" value="1"/>
</dbReference>
<evidence type="ECO:0000313" key="4">
    <source>
        <dbReference type="Proteomes" id="UP001595075"/>
    </source>
</evidence>
<proteinExistence type="inferred from homology"/>
<dbReference type="InterPro" id="IPR029058">
    <property type="entry name" value="AB_hydrolase_fold"/>
</dbReference>
<reference evidence="3 4" key="1">
    <citation type="journal article" date="2024" name="Commun. Biol.">
        <title>Comparative genomic analysis of thermophilic fungi reveals convergent evolutionary adaptations and gene losses.</title>
        <authorList>
            <person name="Steindorff A.S."/>
            <person name="Aguilar-Pontes M.V."/>
            <person name="Robinson A.J."/>
            <person name="Andreopoulos B."/>
            <person name="LaButti K."/>
            <person name="Kuo A."/>
            <person name="Mondo S."/>
            <person name="Riley R."/>
            <person name="Otillar R."/>
            <person name="Haridas S."/>
            <person name="Lipzen A."/>
            <person name="Grimwood J."/>
            <person name="Schmutz J."/>
            <person name="Clum A."/>
            <person name="Reid I.D."/>
            <person name="Moisan M.C."/>
            <person name="Butler G."/>
            <person name="Nguyen T.T.M."/>
            <person name="Dewar K."/>
            <person name="Conant G."/>
            <person name="Drula E."/>
            <person name="Henrissat B."/>
            <person name="Hansel C."/>
            <person name="Singer S."/>
            <person name="Hutchinson M.I."/>
            <person name="de Vries R.P."/>
            <person name="Natvig D.O."/>
            <person name="Powell A.J."/>
            <person name="Tsang A."/>
            <person name="Grigoriev I.V."/>
        </authorList>
    </citation>
    <scope>NUCLEOTIDE SEQUENCE [LARGE SCALE GENOMIC DNA]</scope>
    <source>
        <strain evidence="3 4">CBS 494.80</strain>
    </source>
</reference>
<protein>
    <recommendedName>
        <fullName evidence="2">AB hydrolase-1 domain-containing protein</fullName>
    </recommendedName>
</protein>
<dbReference type="Gene3D" id="3.40.50.1820">
    <property type="entry name" value="alpha/beta hydrolase"/>
    <property type="match status" value="1"/>
</dbReference>
<comment type="similarity">
    <text evidence="1">Belongs to the AB hydrolase superfamily. MetX family.</text>
</comment>
<organism evidence="3 4">
    <name type="scientific">Oculimacula yallundae</name>
    <dbReference type="NCBI Taxonomy" id="86028"/>
    <lineage>
        <taxon>Eukaryota</taxon>
        <taxon>Fungi</taxon>
        <taxon>Dikarya</taxon>
        <taxon>Ascomycota</taxon>
        <taxon>Pezizomycotina</taxon>
        <taxon>Leotiomycetes</taxon>
        <taxon>Helotiales</taxon>
        <taxon>Ploettnerulaceae</taxon>
        <taxon>Oculimacula</taxon>
    </lineage>
</organism>
<dbReference type="Proteomes" id="UP001595075">
    <property type="component" value="Unassembled WGS sequence"/>
</dbReference>
<dbReference type="EMBL" id="JAZHXI010000003">
    <property type="protein sequence ID" value="KAL2073481.1"/>
    <property type="molecule type" value="Genomic_DNA"/>
</dbReference>
<comment type="caution">
    <text evidence="3">The sequence shown here is derived from an EMBL/GenBank/DDBJ whole genome shotgun (WGS) entry which is preliminary data.</text>
</comment>
<dbReference type="PANTHER" id="PTHR32268">
    <property type="entry name" value="HOMOSERINE O-ACETYLTRANSFERASE"/>
    <property type="match status" value="1"/>
</dbReference>
<evidence type="ECO:0000313" key="3">
    <source>
        <dbReference type="EMBL" id="KAL2073481.1"/>
    </source>
</evidence>
<evidence type="ECO:0000256" key="1">
    <source>
        <dbReference type="ARBA" id="ARBA00006886"/>
    </source>
</evidence>
<evidence type="ECO:0000259" key="2">
    <source>
        <dbReference type="Pfam" id="PF00561"/>
    </source>
</evidence>
<gene>
    <name evidence="3" type="ORF">VTL71DRAFT_10807</name>
</gene>
<dbReference type="Pfam" id="PF00561">
    <property type="entry name" value="Abhydrolase_1"/>
    <property type="match status" value="1"/>
</dbReference>
<keyword evidence="4" id="KW-1185">Reference proteome</keyword>
<dbReference type="InterPro" id="IPR000073">
    <property type="entry name" value="AB_hydrolase_1"/>
</dbReference>